<sequence>MTWLVMALMAPLLWSLSNILDKLAVIHHANHWTTFIFLLSIGNLLYSALIFLLFTPSDFDTTSALLNLLSGLCIFGMYFLYAMPLKSVDISTAIALHQLTPLLVLVVSILLLGYSPTGIELLGIALVFVGVYFAVAIGKGRPGSISLSAVLLLIGSAVFGAVATLLYDHLLLSHSLPSVLMFNYAGYGLGGTLMLLVPKWRHSIAKDVSEMPPKGWAVYALSNLFDAGGYALFIGALSAGGNVAVVSVLVSLHPVYVLALSHWLAIVNPKILSENFSSSDAYKRMSAIVVIVAGVIMMTKI</sequence>
<protein>
    <recommendedName>
        <fullName evidence="2">EamA domain-containing protein</fullName>
    </recommendedName>
</protein>
<feature type="transmembrane region" description="Helical" evidence="1">
    <location>
        <begin position="121"/>
        <end position="138"/>
    </location>
</feature>
<gene>
    <name evidence="3" type="ordered locus">PA14_35770</name>
</gene>
<dbReference type="AlphaFoldDB" id="A0A0H2ZAR9"/>
<feature type="domain" description="EamA" evidence="2">
    <location>
        <begin position="2"/>
        <end position="135"/>
    </location>
</feature>
<feature type="transmembrane region" description="Helical" evidence="1">
    <location>
        <begin position="95"/>
        <end position="114"/>
    </location>
</feature>
<dbReference type="InterPro" id="IPR000620">
    <property type="entry name" value="EamA_dom"/>
</dbReference>
<reference evidence="3 4" key="1">
    <citation type="journal article" date="2006" name="Genome Biol.">
        <title>Genomic analysis reveals that Pseudomonas aeruginosa virulence is combinatorial.</title>
        <authorList>
            <person name="Lee D.G."/>
            <person name="Urbach J.M."/>
            <person name="Wu G."/>
            <person name="Liberati N.T."/>
            <person name="Feinbaum R.L."/>
            <person name="Miyata S."/>
            <person name="Diggins L.T."/>
            <person name="He J."/>
            <person name="Saucier M."/>
            <person name="Deziel E."/>
            <person name="Friedman L."/>
            <person name="Li L."/>
            <person name="Grills G."/>
            <person name="Montgomery K."/>
            <person name="Kucherlapati R."/>
            <person name="Rahme L.G."/>
            <person name="Ausubel F.M."/>
        </authorList>
    </citation>
    <scope>NUCLEOTIDE SEQUENCE [LARGE SCALE GENOMIC DNA]</scope>
    <source>
        <strain evidence="3 4">UCBPP-PA14</strain>
    </source>
</reference>
<feature type="transmembrane region" description="Helical" evidence="1">
    <location>
        <begin position="144"/>
        <end position="167"/>
    </location>
</feature>
<evidence type="ECO:0000256" key="1">
    <source>
        <dbReference type="SAM" id="Phobius"/>
    </source>
</evidence>
<organism evidence="3 4">
    <name type="scientific">Pseudomonas aeruginosa (strain UCBPP-PA14)</name>
    <dbReference type="NCBI Taxonomy" id="208963"/>
    <lineage>
        <taxon>Bacteria</taxon>
        <taxon>Pseudomonadati</taxon>
        <taxon>Pseudomonadota</taxon>
        <taxon>Gammaproteobacteria</taxon>
        <taxon>Pseudomonadales</taxon>
        <taxon>Pseudomonadaceae</taxon>
        <taxon>Pseudomonas</taxon>
    </lineage>
</organism>
<dbReference type="RefSeq" id="WP_003111045.1">
    <property type="nucleotide sequence ID" value="NC_008463.1"/>
</dbReference>
<dbReference type="Pfam" id="PF00892">
    <property type="entry name" value="EamA"/>
    <property type="match status" value="1"/>
</dbReference>
<dbReference type="HOGENOM" id="CLU_080415_0_0_6"/>
<keyword evidence="1" id="KW-1133">Transmembrane helix</keyword>
<dbReference type="SUPFAM" id="SSF103481">
    <property type="entry name" value="Multidrug resistance efflux transporter EmrE"/>
    <property type="match status" value="1"/>
</dbReference>
<evidence type="ECO:0000259" key="2">
    <source>
        <dbReference type="Pfam" id="PF00892"/>
    </source>
</evidence>
<name>A0A0H2ZAR9_PSEAB</name>
<feature type="transmembrane region" description="Helical" evidence="1">
    <location>
        <begin position="244"/>
        <end position="266"/>
    </location>
</feature>
<dbReference type="BioCyc" id="PAER208963:G1G74-3002-MONOMER"/>
<keyword evidence="1" id="KW-0812">Transmembrane</keyword>
<accession>A0A0H2ZAR9</accession>
<proteinExistence type="predicted"/>
<dbReference type="EMBL" id="CP000438">
    <property type="protein sequence ID" value="ABJ11410.1"/>
    <property type="molecule type" value="Genomic_DNA"/>
</dbReference>
<dbReference type="KEGG" id="pau:PA14_35770"/>
<dbReference type="PANTHER" id="PTHR22911:SF137">
    <property type="entry name" value="SOLUTE CARRIER FAMILY 35 MEMBER G2-RELATED"/>
    <property type="match status" value="1"/>
</dbReference>
<dbReference type="InterPro" id="IPR037185">
    <property type="entry name" value="EmrE-like"/>
</dbReference>
<dbReference type="Proteomes" id="UP000000653">
    <property type="component" value="Chromosome"/>
</dbReference>
<feature type="transmembrane region" description="Helical" evidence="1">
    <location>
        <begin position="32"/>
        <end position="53"/>
    </location>
</feature>
<feature type="transmembrane region" description="Helical" evidence="1">
    <location>
        <begin position="217"/>
        <end position="237"/>
    </location>
</feature>
<feature type="transmembrane region" description="Helical" evidence="1">
    <location>
        <begin position="65"/>
        <end position="83"/>
    </location>
</feature>
<feature type="transmembrane region" description="Helical" evidence="1">
    <location>
        <begin position="281"/>
        <end position="299"/>
    </location>
</feature>
<dbReference type="Gene3D" id="1.10.3730.20">
    <property type="match status" value="1"/>
</dbReference>
<evidence type="ECO:0000313" key="3">
    <source>
        <dbReference type="EMBL" id="ABJ11410.1"/>
    </source>
</evidence>
<keyword evidence="1" id="KW-0472">Membrane</keyword>
<evidence type="ECO:0000313" key="4">
    <source>
        <dbReference type="Proteomes" id="UP000000653"/>
    </source>
</evidence>
<dbReference type="GO" id="GO:0016020">
    <property type="term" value="C:membrane"/>
    <property type="evidence" value="ECO:0007669"/>
    <property type="project" value="InterPro"/>
</dbReference>
<dbReference type="PANTHER" id="PTHR22911">
    <property type="entry name" value="ACYL-MALONYL CONDENSING ENZYME-RELATED"/>
    <property type="match status" value="1"/>
</dbReference>